<dbReference type="Gene3D" id="3.40.50.150">
    <property type="entry name" value="Vaccinia Virus protein VP39"/>
    <property type="match status" value="1"/>
</dbReference>
<dbReference type="Pfam" id="PF06634">
    <property type="entry name" value="DUF1156"/>
    <property type="match status" value="1"/>
</dbReference>
<dbReference type="EMBL" id="AP024480">
    <property type="protein sequence ID" value="BCS80968.1"/>
    <property type="molecule type" value="Genomic_DNA"/>
</dbReference>
<dbReference type="InterPro" id="IPR029063">
    <property type="entry name" value="SAM-dependent_MTases_sf"/>
</dbReference>
<name>A0ABM7NLH4_9FIRM</name>
<dbReference type="SUPFAM" id="SSF53335">
    <property type="entry name" value="S-adenosyl-L-methionine-dependent methyltransferases"/>
    <property type="match status" value="1"/>
</dbReference>
<sequence length="411" mass="46860">MIDKSLIEVQFPVLKLSKEAFKERKAGSGQLLTGLGKWWGRKPLVLVRALLLGYLIPASENPKKDMEIFLKLMGMDEEGLKTRRKGSITAKEAYEFATDEEKEKYFEVSVDGKISYKRGLSKADREEIQNRIFSRMPYEQKLKYCIRVDELENLPESTWKEINEYLGTNAYSYQELIDELGRKRFGELPTVGDPFCGGGSIPFEAARLGFNVFASDLNPIAMLLTWAALNLLSLPEEEIEKLKDFQKRVFEEADKIITQWGVEHNSKGHRANAYIYCVETICPECGYKVPLIPSLVIGKNSKTVAVLRENPAIKGFDIEIKMGASQEEVERAAKSGTVKGGYLVCPHCKMETSISTIRGDRTENGKTIWGLRRWEKNEFLPREDDVFQERRLVKNFVFPIYNASCKVGLCY</sequence>
<protein>
    <recommendedName>
        <fullName evidence="1">DUF1156 domain-containing protein</fullName>
    </recommendedName>
</protein>
<dbReference type="InterPro" id="IPR009537">
    <property type="entry name" value="DUF1156"/>
</dbReference>
<feature type="domain" description="DUF1156" evidence="1">
    <location>
        <begin position="10"/>
        <end position="71"/>
    </location>
</feature>
<gene>
    <name evidence="2" type="ORF">CaldiYA01_09280</name>
</gene>
<dbReference type="Proteomes" id="UP000663623">
    <property type="component" value="Chromosome"/>
</dbReference>
<organism evidence="2 3">
    <name type="scientific">Caldicellulosiruptor diazotrophicus</name>
    <dbReference type="NCBI Taxonomy" id="2806205"/>
    <lineage>
        <taxon>Bacteria</taxon>
        <taxon>Bacillati</taxon>
        <taxon>Bacillota</taxon>
        <taxon>Bacillota incertae sedis</taxon>
        <taxon>Caldicellulosiruptorales</taxon>
        <taxon>Caldicellulosiruptoraceae</taxon>
        <taxon>Caldicellulosiruptor</taxon>
    </lineage>
</organism>
<proteinExistence type="predicted"/>
<accession>A0ABM7NLH4</accession>
<keyword evidence="3" id="KW-1185">Reference proteome</keyword>
<evidence type="ECO:0000313" key="2">
    <source>
        <dbReference type="EMBL" id="BCS80968.1"/>
    </source>
</evidence>
<evidence type="ECO:0000313" key="3">
    <source>
        <dbReference type="Proteomes" id="UP000663623"/>
    </source>
</evidence>
<evidence type="ECO:0000259" key="1">
    <source>
        <dbReference type="Pfam" id="PF06634"/>
    </source>
</evidence>
<reference evidence="2 3" key="1">
    <citation type="submission" date="2021-02" db="EMBL/GenBank/DDBJ databases">
        <title>Nitrogen-fixing ability and nitrogen fixation related genes of thermophilic fermentative bacteria in the genus Caldicellulosiruptor.</title>
        <authorList>
            <person name="Chen Y."/>
            <person name="Nishihara A."/>
            <person name="Haruta S."/>
        </authorList>
    </citation>
    <scope>NUCLEOTIDE SEQUENCE [LARGE SCALE GENOMIC DNA]</scope>
    <source>
        <strain evidence="2 3">YA01</strain>
    </source>
</reference>